<comment type="caution">
    <text evidence="9">The sequence shown here is derived from an EMBL/GenBank/DDBJ whole genome shotgun (WGS) entry which is preliminary data.</text>
</comment>
<protein>
    <submittedName>
        <fullName evidence="9">MexE family multidrug efflux RND transporter periplasmic adaptor subunit</fullName>
    </submittedName>
    <submittedName>
        <fullName evidence="10">RND family efflux transporter MFP subunit</fullName>
    </submittedName>
</protein>
<dbReference type="Gene3D" id="2.40.420.20">
    <property type="match status" value="1"/>
</dbReference>
<evidence type="ECO:0000313" key="12">
    <source>
        <dbReference type="Proteomes" id="UP001143400"/>
    </source>
</evidence>
<dbReference type="PANTHER" id="PTHR30158:SF24">
    <property type="entry name" value="HLYD FAMILY SECRETION PROTEIN"/>
    <property type="match status" value="1"/>
</dbReference>
<gene>
    <name evidence="9" type="ORF">GCM10008170_06800</name>
    <name evidence="10" type="ORF">JOD31_001827</name>
</gene>
<dbReference type="Pfam" id="PF25917">
    <property type="entry name" value="BSH_RND"/>
    <property type="match status" value="1"/>
</dbReference>
<comment type="subcellular location">
    <subcellularLocation>
        <location evidence="1">Cell envelope</location>
    </subcellularLocation>
</comment>
<evidence type="ECO:0000256" key="1">
    <source>
        <dbReference type="ARBA" id="ARBA00004196"/>
    </source>
</evidence>
<organism evidence="9 12">
    <name type="scientific">Methylopila capsulata</name>
    <dbReference type="NCBI Taxonomy" id="61654"/>
    <lineage>
        <taxon>Bacteria</taxon>
        <taxon>Pseudomonadati</taxon>
        <taxon>Pseudomonadota</taxon>
        <taxon>Alphaproteobacteria</taxon>
        <taxon>Hyphomicrobiales</taxon>
        <taxon>Methylopilaceae</taxon>
        <taxon>Methylopila</taxon>
    </lineage>
</organism>
<evidence type="ECO:0000313" key="9">
    <source>
        <dbReference type="EMBL" id="GLK54661.1"/>
    </source>
</evidence>
<dbReference type="Gene3D" id="2.40.50.100">
    <property type="match status" value="1"/>
</dbReference>
<comment type="similarity">
    <text evidence="2">Belongs to the membrane fusion protein (MFP) (TC 8.A.1) family.</text>
</comment>
<dbReference type="RefSeq" id="WP_204950011.1">
    <property type="nucleotide sequence ID" value="NZ_BSFF01000001.1"/>
</dbReference>
<dbReference type="EMBL" id="BSFF01000001">
    <property type="protein sequence ID" value="GLK54661.1"/>
    <property type="molecule type" value="Genomic_DNA"/>
</dbReference>
<dbReference type="SUPFAM" id="SSF111369">
    <property type="entry name" value="HlyD-like secretion proteins"/>
    <property type="match status" value="1"/>
</dbReference>
<sequence>MSRIAAFSRLVLARRRLAFVSAAALLALSGGAHAQGAPGPLPVSAATPVQRRVADTAEFTGRFQASSLVEVRAQVSGQLMQVAFKDGSYVKKGDLLFKIDPRPYAASLAQAEAAIITAQSSVDLTKSDVDRAKDLIRTGNITDQVAQQRQQAYAAAQANLQSARAQADTARLNLEWTDVRSPIDGRIGRKLVTEGNLIASGASSTVLTTIVGVQPIYFYFDVDEQSFLRYIGFIRSGALKPDENGAPVKIALPNSTEFNIDGRIDFTDNQLDQQTGTLRLRATVPNADRFLTPGVFGRVQLTSSPEYDALLVPDDAILSDQTRKIVMTVGPDNKVVPKVVEPGQLNGALRVIKSGLAPDDKVIVNGLMRARPGAEVKPEMVDPTKPETTPGQHGAAKPGEAK</sequence>
<dbReference type="InterPro" id="IPR058627">
    <property type="entry name" value="MdtA-like_C"/>
</dbReference>
<feature type="domain" description="Multidrug resistance protein MdtA-like beta-barrel" evidence="7">
    <location>
        <begin position="215"/>
        <end position="301"/>
    </location>
</feature>
<dbReference type="GO" id="GO:0005886">
    <property type="term" value="C:plasma membrane"/>
    <property type="evidence" value="ECO:0007669"/>
    <property type="project" value="TreeGrafter"/>
</dbReference>
<dbReference type="AlphaFoldDB" id="A0A9W6IQL7"/>
<dbReference type="FunFam" id="2.40.420.20:FF:000001">
    <property type="entry name" value="Efflux RND transporter periplasmic adaptor subunit"/>
    <property type="match status" value="1"/>
</dbReference>
<dbReference type="GO" id="GO:0046677">
    <property type="term" value="P:response to antibiotic"/>
    <property type="evidence" value="ECO:0007669"/>
    <property type="project" value="TreeGrafter"/>
</dbReference>
<feature type="domain" description="Multidrug resistance protein MdtA-like barrel-sandwich hybrid" evidence="6">
    <location>
        <begin position="69"/>
        <end position="209"/>
    </location>
</feature>
<dbReference type="InterPro" id="IPR058625">
    <property type="entry name" value="MdtA-like_BSH"/>
</dbReference>
<feature type="domain" description="Multidrug resistance protein MdtA-like C-terminal permuted SH3" evidence="8">
    <location>
        <begin position="308"/>
        <end position="368"/>
    </location>
</feature>
<reference evidence="9" key="3">
    <citation type="submission" date="2023-01" db="EMBL/GenBank/DDBJ databases">
        <authorList>
            <person name="Sun Q."/>
            <person name="Evtushenko L."/>
        </authorList>
    </citation>
    <scope>NUCLEOTIDE SEQUENCE</scope>
    <source>
        <strain evidence="9">VKM B-1606</strain>
    </source>
</reference>
<dbReference type="Proteomes" id="UP000758856">
    <property type="component" value="Unassembled WGS sequence"/>
</dbReference>
<feature type="signal peptide" evidence="5">
    <location>
        <begin position="1"/>
        <end position="34"/>
    </location>
</feature>
<dbReference type="PANTHER" id="PTHR30158">
    <property type="entry name" value="ACRA/E-RELATED COMPONENT OF DRUG EFFLUX TRANSPORTER"/>
    <property type="match status" value="1"/>
</dbReference>
<dbReference type="Pfam" id="PF25944">
    <property type="entry name" value="Beta-barrel_RND"/>
    <property type="match status" value="1"/>
</dbReference>
<evidence type="ECO:0000259" key="6">
    <source>
        <dbReference type="Pfam" id="PF25917"/>
    </source>
</evidence>
<reference evidence="9" key="1">
    <citation type="journal article" date="2014" name="Int. J. Syst. Evol. Microbiol.">
        <title>Complete genome sequence of Corynebacterium casei LMG S-19264T (=DSM 44701T), isolated from a smear-ripened cheese.</title>
        <authorList>
            <consortium name="US DOE Joint Genome Institute (JGI-PGF)"/>
            <person name="Walter F."/>
            <person name="Albersmeier A."/>
            <person name="Kalinowski J."/>
            <person name="Ruckert C."/>
        </authorList>
    </citation>
    <scope>NUCLEOTIDE SEQUENCE</scope>
    <source>
        <strain evidence="9">VKM B-1606</strain>
    </source>
</reference>
<evidence type="ECO:0000256" key="3">
    <source>
        <dbReference type="SAM" id="Coils"/>
    </source>
</evidence>
<evidence type="ECO:0000259" key="7">
    <source>
        <dbReference type="Pfam" id="PF25944"/>
    </source>
</evidence>
<feature type="compositionally biased region" description="Basic and acidic residues" evidence="4">
    <location>
        <begin position="373"/>
        <end position="385"/>
    </location>
</feature>
<reference evidence="10 11" key="2">
    <citation type="submission" date="2021-01" db="EMBL/GenBank/DDBJ databases">
        <title>Genomic Encyclopedia of Type Strains, Phase IV (KMG-IV): sequencing the most valuable type-strain genomes for metagenomic binning, comparative biology and taxonomic classification.</title>
        <authorList>
            <person name="Goeker M."/>
        </authorList>
    </citation>
    <scope>NUCLEOTIDE SEQUENCE [LARGE SCALE GENOMIC DNA]</scope>
    <source>
        <strain evidence="10 11">DSM 6130</strain>
    </source>
</reference>
<evidence type="ECO:0000259" key="8">
    <source>
        <dbReference type="Pfam" id="PF25967"/>
    </source>
</evidence>
<evidence type="ECO:0000256" key="5">
    <source>
        <dbReference type="SAM" id="SignalP"/>
    </source>
</evidence>
<evidence type="ECO:0000256" key="4">
    <source>
        <dbReference type="SAM" id="MobiDB-lite"/>
    </source>
</evidence>
<dbReference type="EMBL" id="JAFBCY010000002">
    <property type="protein sequence ID" value="MBM7851602.1"/>
    <property type="molecule type" value="Genomic_DNA"/>
</dbReference>
<proteinExistence type="inferred from homology"/>
<feature type="chain" id="PRO_5040922778" evidence="5">
    <location>
        <begin position="35"/>
        <end position="402"/>
    </location>
</feature>
<evidence type="ECO:0000313" key="11">
    <source>
        <dbReference type="Proteomes" id="UP000758856"/>
    </source>
</evidence>
<dbReference type="GO" id="GO:0030313">
    <property type="term" value="C:cell envelope"/>
    <property type="evidence" value="ECO:0007669"/>
    <property type="project" value="UniProtKB-SubCell"/>
</dbReference>
<dbReference type="NCBIfam" id="TIGR01730">
    <property type="entry name" value="RND_mfp"/>
    <property type="match status" value="1"/>
</dbReference>
<dbReference type="Gene3D" id="2.40.30.170">
    <property type="match status" value="1"/>
</dbReference>
<feature type="region of interest" description="Disordered" evidence="4">
    <location>
        <begin position="373"/>
        <end position="402"/>
    </location>
</feature>
<dbReference type="Pfam" id="PF25967">
    <property type="entry name" value="RND-MFP_C"/>
    <property type="match status" value="1"/>
</dbReference>
<dbReference type="InterPro" id="IPR006143">
    <property type="entry name" value="RND_pump_MFP"/>
</dbReference>
<dbReference type="GO" id="GO:0022857">
    <property type="term" value="F:transmembrane transporter activity"/>
    <property type="evidence" value="ECO:0007669"/>
    <property type="project" value="InterPro"/>
</dbReference>
<keyword evidence="5" id="KW-0732">Signal</keyword>
<dbReference type="Gene3D" id="1.10.287.470">
    <property type="entry name" value="Helix hairpin bin"/>
    <property type="match status" value="1"/>
</dbReference>
<evidence type="ECO:0000256" key="2">
    <source>
        <dbReference type="ARBA" id="ARBA00009477"/>
    </source>
</evidence>
<name>A0A9W6IQL7_9HYPH</name>
<keyword evidence="3" id="KW-0175">Coiled coil</keyword>
<keyword evidence="11" id="KW-1185">Reference proteome</keyword>
<dbReference type="InterPro" id="IPR058626">
    <property type="entry name" value="MdtA-like_b-barrel"/>
</dbReference>
<accession>A0A9W6IQL7</accession>
<dbReference type="Proteomes" id="UP001143400">
    <property type="component" value="Unassembled WGS sequence"/>
</dbReference>
<evidence type="ECO:0000313" key="10">
    <source>
        <dbReference type="EMBL" id="MBM7851602.1"/>
    </source>
</evidence>
<feature type="coiled-coil region" evidence="3">
    <location>
        <begin position="146"/>
        <end position="173"/>
    </location>
</feature>